<organism evidence="2 3">
    <name type="scientific">Leptospira ryugenii</name>
    <dbReference type="NCBI Taxonomy" id="1917863"/>
    <lineage>
        <taxon>Bacteria</taxon>
        <taxon>Pseudomonadati</taxon>
        <taxon>Spirochaetota</taxon>
        <taxon>Spirochaetia</taxon>
        <taxon>Leptospirales</taxon>
        <taxon>Leptospiraceae</taxon>
        <taxon>Leptospira</taxon>
    </lineage>
</organism>
<keyword evidence="3" id="KW-1185">Reference proteome</keyword>
<sequence length="98" mass="11306">MPDFDRIDLMNYAIYGNDYDPQWDEIRAYLKSSAAAQRELEEIKRSLPTQHSNVKRKKDSSSPFDVSEGREEEAPKKANLGPTGSQETKSWWKKIIGE</sequence>
<reference evidence="2 3" key="1">
    <citation type="submission" date="2018-02" db="EMBL/GenBank/DDBJ databases">
        <title>Novel Leptospira species isolated from soil and water in Japan.</title>
        <authorList>
            <person name="Nakao R."/>
            <person name="Masuzawa T."/>
        </authorList>
    </citation>
    <scope>NUCLEOTIDE SEQUENCE [LARGE SCALE GENOMIC DNA]</scope>
    <source>
        <strain evidence="2 3">YH101</strain>
    </source>
</reference>
<protein>
    <submittedName>
        <fullName evidence="2">Uncharacterized protein</fullName>
    </submittedName>
</protein>
<feature type="compositionally biased region" description="Basic and acidic residues" evidence="1">
    <location>
        <begin position="67"/>
        <end position="76"/>
    </location>
</feature>
<dbReference type="RefSeq" id="WP_108975899.1">
    <property type="nucleotide sequence ID" value="NZ_BFBB01000004.1"/>
</dbReference>
<feature type="region of interest" description="Disordered" evidence="1">
    <location>
        <begin position="43"/>
        <end position="98"/>
    </location>
</feature>
<evidence type="ECO:0000313" key="2">
    <source>
        <dbReference type="EMBL" id="GBF50195.1"/>
    </source>
</evidence>
<dbReference type="Proteomes" id="UP000245133">
    <property type="component" value="Unassembled WGS sequence"/>
</dbReference>
<proteinExistence type="predicted"/>
<accession>A0A2P2DZZ3</accession>
<comment type="caution">
    <text evidence="2">The sequence shown here is derived from an EMBL/GenBank/DDBJ whole genome shotgun (WGS) entry which is preliminary data.</text>
</comment>
<dbReference type="OrthoDB" id="335839at2"/>
<name>A0A2P2DZZ3_9LEPT</name>
<evidence type="ECO:0000256" key="1">
    <source>
        <dbReference type="SAM" id="MobiDB-lite"/>
    </source>
</evidence>
<dbReference type="AlphaFoldDB" id="A0A2P2DZZ3"/>
<gene>
    <name evidence="2" type="ORF">LPTSP4_17190</name>
</gene>
<dbReference type="EMBL" id="BFBB01000004">
    <property type="protein sequence ID" value="GBF50195.1"/>
    <property type="molecule type" value="Genomic_DNA"/>
</dbReference>
<evidence type="ECO:0000313" key="3">
    <source>
        <dbReference type="Proteomes" id="UP000245133"/>
    </source>
</evidence>